<evidence type="ECO:0000256" key="1">
    <source>
        <dbReference type="SAM" id="MobiDB-lite"/>
    </source>
</evidence>
<evidence type="ECO:0000313" key="2">
    <source>
        <dbReference type="EMBL" id="AQS47342.1"/>
    </source>
</evidence>
<reference evidence="2 3" key="1">
    <citation type="submission" date="2017-01" db="EMBL/GenBank/DDBJ databases">
        <title>The complete genome sequence of a sulfur-oxidizing marine bacterium Thioclava sp. 25B10_4T.</title>
        <authorList>
            <person name="Liu Y."/>
            <person name="Lai Q."/>
            <person name="Shao Z."/>
        </authorList>
    </citation>
    <scope>NUCLEOTIDE SEQUENCE [LARGE SCALE GENOMIC DNA]</scope>
    <source>
        <strain evidence="2 3">25B10_4</strain>
    </source>
</reference>
<evidence type="ECO:0008006" key="4">
    <source>
        <dbReference type="Google" id="ProtNLM"/>
    </source>
</evidence>
<protein>
    <recommendedName>
        <fullName evidence="4">Secreted protein</fullName>
    </recommendedName>
</protein>
<accession>A0ABM6IF36</accession>
<dbReference type="Proteomes" id="UP000185622">
    <property type="component" value="Chromosome"/>
</dbReference>
<proteinExistence type="predicted"/>
<name>A0ABM6IF36_9RHOB</name>
<dbReference type="EMBL" id="CP019437">
    <property type="protein sequence ID" value="AQS47342.1"/>
    <property type="molecule type" value="Genomic_DNA"/>
</dbReference>
<dbReference type="RefSeq" id="WP_075776384.1">
    <property type="nucleotide sequence ID" value="NZ_CP019437.1"/>
</dbReference>
<organism evidence="2 3">
    <name type="scientific">Thioclava nitratireducens</name>
    <dbReference type="NCBI Taxonomy" id="1915078"/>
    <lineage>
        <taxon>Bacteria</taxon>
        <taxon>Pseudomonadati</taxon>
        <taxon>Pseudomonadota</taxon>
        <taxon>Alphaproteobacteria</taxon>
        <taxon>Rhodobacterales</taxon>
        <taxon>Paracoccaceae</taxon>
        <taxon>Thioclava</taxon>
    </lineage>
</organism>
<evidence type="ECO:0000313" key="3">
    <source>
        <dbReference type="Proteomes" id="UP000185622"/>
    </source>
</evidence>
<gene>
    <name evidence="2" type="ORF">BMG03_05685</name>
</gene>
<feature type="region of interest" description="Disordered" evidence="1">
    <location>
        <begin position="23"/>
        <end position="65"/>
    </location>
</feature>
<sequence>MLTRLLFAASALGALGYLINQRRGTSAQGVRPAGPSQMRNPPRNWDRVDEEMDESFPASDPPANY</sequence>
<keyword evidence="3" id="KW-1185">Reference proteome</keyword>